<keyword evidence="3" id="KW-1185">Reference proteome</keyword>
<dbReference type="Pfam" id="PF14493">
    <property type="entry name" value="HTH_40"/>
    <property type="match status" value="1"/>
</dbReference>
<dbReference type="EMBL" id="JACJJQ010000009">
    <property type="protein sequence ID" value="MBM6753735.1"/>
    <property type="molecule type" value="Genomic_DNA"/>
</dbReference>
<dbReference type="Proteomes" id="UP000776629">
    <property type="component" value="Unassembled WGS sequence"/>
</dbReference>
<evidence type="ECO:0000259" key="1">
    <source>
        <dbReference type="Pfam" id="PF14493"/>
    </source>
</evidence>
<dbReference type="InterPro" id="IPR029491">
    <property type="entry name" value="Helicase_HTH"/>
</dbReference>
<comment type="caution">
    <text evidence="2">The sequence shown here is derived from an EMBL/GenBank/DDBJ whole genome shotgun (WGS) entry which is preliminary data.</text>
</comment>
<reference evidence="2 3" key="1">
    <citation type="journal article" date="2021" name="Sci. Rep.">
        <title>The distribution of antibiotic resistance genes in chicken gut microbiota commensals.</title>
        <authorList>
            <person name="Juricova H."/>
            <person name="Matiasovicova J."/>
            <person name="Kubasova T."/>
            <person name="Cejkova D."/>
            <person name="Rychlik I."/>
        </authorList>
    </citation>
    <scope>NUCLEOTIDE SEQUENCE [LARGE SCALE GENOMIC DNA]</scope>
    <source>
        <strain evidence="2 3">An810</strain>
    </source>
</reference>
<proteinExistence type="predicted"/>
<organism evidence="2 3">
    <name type="scientific">Limosilactobacillus alvi</name>
    <dbReference type="NCBI Taxonomy" id="990412"/>
    <lineage>
        <taxon>Bacteria</taxon>
        <taxon>Bacillati</taxon>
        <taxon>Bacillota</taxon>
        <taxon>Bacilli</taxon>
        <taxon>Lactobacillales</taxon>
        <taxon>Lactobacillaceae</taxon>
        <taxon>Limosilactobacillus</taxon>
    </lineage>
</organism>
<sequence>MADYLLALFSGRPRRIRVIEGTLQGKRTITNLFWAQNYGILPYLGADRHLSRQTYDQWLMVQAQAGNLILADQTAQLTEKGLAAQMTWQANHYQPRFGQWTWIANWQRLADRVLLAVQLVSEFAYHNRRYSPLSLPWHEKLAVRNWFLHHDGQIVSQVKTELAAVLTQLAKVDERLSNLFAYRLIGHESVGWSAMEASRQLGIQASDLFWMERDAWLFFAHSLAQSTGALTELVLPLLATTPLTSSAQQTLTAFLGGHSIEEISHARRLRVGTIREHLLQAVILLPGQLPLARLLPSQVEAKLQQQYQGPVAEWRFTPQSTDPGQEFFYFRLFQVKVMQDG</sequence>
<name>A0ABS2ENC7_9LACO</name>
<gene>
    <name evidence="2" type="ORF">H5993_03020</name>
</gene>
<evidence type="ECO:0000313" key="3">
    <source>
        <dbReference type="Proteomes" id="UP000776629"/>
    </source>
</evidence>
<dbReference type="RefSeq" id="WP_204776171.1">
    <property type="nucleotide sequence ID" value="NZ_JACJJQ010000009.1"/>
</dbReference>
<protein>
    <submittedName>
        <fullName evidence="2">Helix-turn-helix domain-containing protein</fullName>
    </submittedName>
</protein>
<feature type="domain" description="Helicase Helix-turn-helix" evidence="1">
    <location>
        <begin position="246"/>
        <end position="309"/>
    </location>
</feature>
<evidence type="ECO:0000313" key="2">
    <source>
        <dbReference type="EMBL" id="MBM6753735.1"/>
    </source>
</evidence>
<accession>A0ABS2ENC7</accession>